<reference evidence="1 2" key="1">
    <citation type="journal article" date="2021" name="Comput. Struct. Biotechnol. J.">
        <title>De novo genome assembly of the potent medicinal plant Rehmannia glutinosa using nanopore technology.</title>
        <authorList>
            <person name="Ma L."/>
            <person name="Dong C."/>
            <person name="Song C."/>
            <person name="Wang X."/>
            <person name="Zheng X."/>
            <person name="Niu Y."/>
            <person name="Chen S."/>
            <person name="Feng W."/>
        </authorList>
    </citation>
    <scope>NUCLEOTIDE SEQUENCE [LARGE SCALE GENOMIC DNA]</scope>
    <source>
        <strain evidence="1">DH-2019</strain>
    </source>
</reference>
<organism evidence="1 2">
    <name type="scientific">Rehmannia glutinosa</name>
    <name type="common">Chinese foxglove</name>
    <dbReference type="NCBI Taxonomy" id="99300"/>
    <lineage>
        <taxon>Eukaryota</taxon>
        <taxon>Viridiplantae</taxon>
        <taxon>Streptophyta</taxon>
        <taxon>Embryophyta</taxon>
        <taxon>Tracheophyta</taxon>
        <taxon>Spermatophyta</taxon>
        <taxon>Magnoliopsida</taxon>
        <taxon>eudicotyledons</taxon>
        <taxon>Gunneridae</taxon>
        <taxon>Pentapetalae</taxon>
        <taxon>asterids</taxon>
        <taxon>lamiids</taxon>
        <taxon>Lamiales</taxon>
        <taxon>Orobanchaceae</taxon>
        <taxon>Rehmannieae</taxon>
        <taxon>Rehmannia</taxon>
    </lineage>
</organism>
<proteinExistence type="predicted"/>
<evidence type="ECO:0000313" key="1">
    <source>
        <dbReference type="EMBL" id="KAK6163119.1"/>
    </source>
</evidence>
<name>A0ABR0XVI5_REHGL</name>
<evidence type="ECO:0000313" key="2">
    <source>
        <dbReference type="Proteomes" id="UP001318860"/>
    </source>
</evidence>
<accession>A0ABR0XVI5</accession>
<dbReference type="EMBL" id="JABTTQ020000002">
    <property type="protein sequence ID" value="KAK6163119.1"/>
    <property type="molecule type" value="Genomic_DNA"/>
</dbReference>
<protein>
    <recommendedName>
        <fullName evidence="3">DDE Tnp4 domain-containing protein</fullName>
    </recommendedName>
</protein>
<dbReference type="Proteomes" id="UP001318860">
    <property type="component" value="Unassembled WGS sequence"/>
</dbReference>
<sequence length="130" mass="14747">MNFSYVLSGWEGSAAYSRVLRDAVTRNNGLNIPNGSYYLCDLGYTNSPSFLAPYRGVRYHLDEWGSGSSKPQNYSTSMAVDPLEDQFPEFIVEPGSANVDQDIVDTVEPYQHWTNWPDNVAMSMYNEWRG</sequence>
<evidence type="ECO:0008006" key="3">
    <source>
        <dbReference type="Google" id="ProtNLM"/>
    </source>
</evidence>
<keyword evidence="2" id="KW-1185">Reference proteome</keyword>
<gene>
    <name evidence="1" type="ORF">DH2020_002960</name>
</gene>
<comment type="caution">
    <text evidence="1">The sequence shown here is derived from an EMBL/GenBank/DDBJ whole genome shotgun (WGS) entry which is preliminary data.</text>
</comment>